<dbReference type="GO" id="GO:0051082">
    <property type="term" value="F:unfolded protein binding"/>
    <property type="evidence" value="ECO:0007669"/>
    <property type="project" value="TreeGrafter"/>
</dbReference>
<dbReference type="GO" id="GO:0005739">
    <property type="term" value="C:mitochondrion"/>
    <property type="evidence" value="ECO:0007669"/>
    <property type="project" value="UniProtKB-SubCell"/>
</dbReference>
<dbReference type="EMBL" id="VXIS01000002">
    <property type="protein sequence ID" value="KAA8914849.1"/>
    <property type="molecule type" value="Genomic_DNA"/>
</dbReference>
<comment type="subcellular location">
    <subcellularLocation>
        <location evidence="1">Mitochondrion</location>
    </subcellularLocation>
</comment>
<dbReference type="InterPro" id="IPR013857">
    <property type="entry name" value="NADH-UbQ_OxRdtase-assoc_prot30"/>
</dbReference>
<dbReference type="Proteomes" id="UP000326924">
    <property type="component" value="Unassembled WGS sequence"/>
</dbReference>
<dbReference type="GO" id="GO:0006120">
    <property type="term" value="P:mitochondrial electron transport, NADH to ubiquinone"/>
    <property type="evidence" value="ECO:0007669"/>
    <property type="project" value="TreeGrafter"/>
</dbReference>
<protein>
    <submittedName>
        <fullName evidence="6">Complex I intermediate-associated protein 30</fullName>
    </submittedName>
</protein>
<keyword evidence="3" id="KW-0496">Mitochondrion</keyword>
<dbReference type="InterPro" id="IPR039131">
    <property type="entry name" value="NDUFAF1"/>
</dbReference>
<evidence type="ECO:0000256" key="4">
    <source>
        <dbReference type="ARBA" id="ARBA00023186"/>
    </source>
</evidence>
<feature type="domain" description="NADH:ubiquinone oxidoreductase intermediate-associated protein 30" evidence="5">
    <location>
        <begin position="17"/>
        <end position="205"/>
    </location>
</feature>
<evidence type="ECO:0000259" key="5">
    <source>
        <dbReference type="Pfam" id="PF08547"/>
    </source>
</evidence>
<evidence type="ECO:0000313" key="6">
    <source>
        <dbReference type="EMBL" id="KAA8914849.1"/>
    </source>
</evidence>
<dbReference type="PANTHER" id="PTHR13194">
    <property type="entry name" value="COMPLEX I INTERMEDIATE-ASSOCIATED PROTEIN 30"/>
    <property type="match status" value="1"/>
</dbReference>
<reference evidence="6 7" key="1">
    <citation type="submission" date="2019-09" db="EMBL/GenBank/DDBJ databases">
        <title>Draft genome of the ectomycorrhizal ascomycete Sphaerosporella brunnea.</title>
        <authorList>
            <consortium name="DOE Joint Genome Institute"/>
            <person name="Benucci G.M."/>
            <person name="Marozzi G."/>
            <person name="Antonielli L."/>
            <person name="Sanchez S."/>
            <person name="Marco P."/>
            <person name="Wang X."/>
            <person name="Falini L.B."/>
            <person name="Barry K."/>
            <person name="Haridas S."/>
            <person name="Lipzen A."/>
            <person name="Labutti K."/>
            <person name="Grigoriev I.V."/>
            <person name="Murat C."/>
            <person name="Martin F."/>
            <person name="Albertini E."/>
            <person name="Donnini D."/>
            <person name="Bonito G."/>
        </authorList>
    </citation>
    <scope>NUCLEOTIDE SEQUENCE [LARGE SCALE GENOMIC DNA]</scope>
    <source>
        <strain evidence="6 7">Sb_GMNB300</strain>
    </source>
</reference>
<gene>
    <name evidence="6" type="ORF">FN846DRAFT_901691</name>
</gene>
<dbReference type="AlphaFoldDB" id="A0A5J5FC15"/>
<dbReference type="Pfam" id="PF08547">
    <property type="entry name" value="CIA30"/>
    <property type="match status" value="1"/>
</dbReference>
<sequence>MAVGGLGSPMKDLEIHSFRNPDSISRTKLITDRDSFGGFSTAKLEAVPFPANELPPDYQAAHNQPPPHYGKFTGNINIDLPPNRPDIERSGFAAWRMADPGWSLLGKALYNCEPYAFLALRFKADNSRYFVNVQVDSFVATDLYQHRLFANTPGRWETVYIPFTEFVKTHMGRVLKSQGYFPKNLITTVGLGLIDRIPGPFGLCIDRIWATNHREKIIDEDDLD</sequence>
<evidence type="ECO:0000313" key="7">
    <source>
        <dbReference type="Proteomes" id="UP000326924"/>
    </source>
</evidence>
<comment type="similarity">
    <text evidence="2">Belongs to the CIA30 family.</text>
</comment>
<dbReference type="InterPro" id="IPR008979">
    <property type="entry name" value="Galactose-bd-like_sf"/>
</dbReference>
<dbReference type="PANTHER" id="PTHR13194:SF18">
    <property type="entry name" value="COMPLEX I INTERMEDIATE-ASSOCIATED PROTEIN 30, MITOCHONDRIAL"/>
    <property type="match status" value="1"/>
</dbReference>
<keyword evidence="7" id="KW-1185">Reference proteome</keyword>
<organism evidence="6 7">
    <name type="scientific">Sphaerosporella brunnea</name>
    <dbReference type="NCBI Taxonomy" id="1250544"/>
    <lineage>
        <taxon>Eukaryota</taxon>
        <taxon>Fungi</taxon>
        <taxon>Dikarya</taxon>
        <taxon>Ascomycota</taxon>
        <taxon>Pezizomycotina</taxon>
        <taxon>Pezizomycetes</taxon>
        <taxon>Pezizales</taxon>
        <taxon>Pyronemataceae</taxon>
        <taxon>Sphaerosporella</taxon>
    </lineage>
</organism>
<comment type="caution">
    <text evidence="6">The sequence shown here is derived from an EMBL/GenBank/DDBJ whole genome shotgun (WGS) entry which is preliminary data.</text>
</comment>
<dbReference type="OrthoDB" id="42561at2759"/>
<evidence type="ECO:0000256" key="2">
    <source>
        <dbReference type="ARBA" id="ARBA00007884"/>
    </source>
</evidence>
<dbReference type="InParanoid" id="A0A5J5FC15"/>
<dbReference type="SUPFAM" id="SSF49785">
    <property type="entry name" value="Galactose-binding domain-like"/>
    <property type="match status" value="1"/>
</dbReference>
<accession>A0A5J5FC15</accession>
<dbReference type="GO" id="GO:0010257">
    <property type="term" value="P:NADH dehydrogenase complex assembly"/>
    <property type="evidence" value="ECO:0007669"/>
    <property type="project" value="TreeGrafter"/>
</dbReference>
<evidence type="ECO:0000256" key="3">
    <source>
        <dbReference type="ARBA" id="ARBA00023128"/>
    </source>
</evidence>
<keyword evidence="4" id="KW-0143">Chaperone</keyword>
<proteinExistence type="inferred from homology"/>
<name>A0A5J5FC15_9PEZI</name>
<evidence type="ECO:0000256" key="1">
    <source>
        <dbReference type="ARBA" id="ARBA00004173"/>
    </source>
</evidence>